<reference evidence="1" key="1">
    <citation type="journal article" date="2014" name="Int. J. Syst. Evol. Microbiol.">
        <title>Complete genome sequence of Corynebacterium casei LMG S-19264T (=DSM 44701T), isolated from a smear-ripened cheese.</title>
        <authorList>
            <consortium name="US DOE Joint Genome Institute (JGI-PGF)"/>
            <person name="Walter F."/>
            <person name="Albersmeier A."/>
            <person name="Kalinowski J."/>
            <person name="Ruckert C."/>
        </authorList>
    </citation>
    <scope>NUCLEOTIDE SEQUENCE</scope>
    <source>
        <strain evidence="1">JCM 4391</strain>
    </source>
</reference>
<protein>
    <submittedName>
        <fullName evidence="1">Uncharacterized protein</fullName>
    </submittedName>
</protein>
<proteinExistence type="predicted"/>
<reference evidence="1" key="2">
    <citation type="submission" date="2020-09" db="EMBL/GenBank/DDBJ databases">
        <authorList>
            <person name="Sun Q."/>
            <person name="Ohkuma M."/>
        </authorList>
    </citation>
    <scope>NUCLEOTIDE SEQUENCE</scope>
    <source>
        <strain evidence="1">JCM 4391</strain>
    </source>
</reference>
<dbReference type="Proteomes" id="UP000636661">
    <property type="component" value="Unassembled WGS sequence"/>
</dbReference>
<dbReference type="AlphaFoldDB" id="A0A918M7Q3"/>
<organism evidence="1 2">
    <name type="scientific">Streptomyces lavendofoliae</name>
    <dbReference type="NCBI Taxonomy" id="67314"/>
    <lineage>
        <taxon>Bacteria</taxon>
        <taxon>Bacillati</taxon>
        <taxon>Actinomycetota</taxon>
        <taxon>Actinomycetes</taxon>
        <taxon>Kitasatosporales</taxon>
        <taxon>Streptomycetaceae</taxon>
        <taxon>Streptomyces</taxon>
    </lineage>
</organism>
<gene>
    <name evidence="1" type="ORF">GCM10010274_66370</name>
</gene>
<dbReference type="EMBL" id="BMTP01000041">
    <property type="protein sequence ID" value="GGU68896.1"/>
    <property type="molecule type" value="Genomic_DNA"/>
</dbReference>
<accession>A0A918M7Q3</accession>
<name>A0A918M7Q3_9ACTN</name>
<evidence type="ECO:0000313" key="2">
    <source>
        <dbReference type="Proteomes" id="UP000636661"/>
    </source>
</evidence>
<evidence type="ECO:0000313" key="1">
    <source>
        <dbReference type="EMBL" id="GGU68896.1"/>
    </source>
</evidence>
<dbReference type="RefSeq" id="WP_189554953.1">
    <property type="nucleotide sequence ID" value="NZ_BMTP01000041.1"/>
</dbReference>
<keyword evidence="2" id="KW-1185">Reference proteome</keyword>
<sequence>MADERTLRRKAAFEVAKRLADPEIRRQFAAHGHRSGDTVVAALESDTIDDVYAKMRRQSPPVTVGIYWPETGRLEFTTFEPDQAPSVGQTREGIGGAATIGMLFDHVSNQQGNTLRLNLAWGAAASMHVERFTASLT</sequence>
<comment type="caution">
    <text evidence="1">The sequence shown here is derived from an EMBL/GenBank/DDBJ whole genome shotgun (WGS) entry which is preliminary data.</text>
</comment>